<reference evidence="9 10" key="1">
    <citation type="journal article" date="2022" name="Front. Microbiol.">
        <title>High genomic differentiation and limited gene flow indicate recent cryptic speciation within the genus Laspinema (cyanobacteria).</title>
        <authorList>
            <person name="Stanojkovic A."/>
            <person name="Skoupy S."/>
            <person name="Skaloud P."/>
            <person name="Dvorak P."/>
        </authorList>
    </citation>
    <scope>NUCLEOTIDE SEQUENCE [LARGE SCALE GENOMIC DNA]</scope>
    <source>
        <strain evidence="9 10">D2a</strain>
    </source>
</reference>
<feature type="coiled-coil region" evidence="7">
    <location>
        <begin position="282"/>
        <end position="309"/>
    </location>
</feature>
<evidence type="ECO:0000256" key="1">
    <source>
        <dbReference type="ARBA" id="ARBA00004141"/>
    </source>
</evidence>
<evidence type="ECO:0000259" key="8">
    <source>
        <dbReference type="Pfam" id="PF01926"/>
    </source>
</evidence>
<dbReference type="InterPro" id="IPR027417">
    <property type="entry name" value="P-loop_NTPase"/>
</dbReference>
<dbReference type="NCBIfam" id="TIGR00231">
    <property type="entry name" value="small_GTP"/>
    <property type="match status" value="1"/>
</dbReference>
<evidence type="ECO:0000256" key="4">
    <source>
        <dbReference type="ARBA" id="ARBA00022989"/>
    </source>
</evidence>
<keyword evidence="10" id="KW-1185">Reference proteome</keyword>
<evidence type="ECO:0000313" key="9">
    <source>
        <dbReference type="EMBL" id="MCT7967854.1"/>
    </source>
</evidence>
<keyword evidence="3" id="KW-0547">Nucleotide-binding</keyword>
<dbReference type="RefSeq" id="WP_368007456.1">
    <property type="nucleotide sequence ID" value="NZ_JAMXFF010000024.1"/>
</dbReference>
<dbReference type="InterPro" id="IPR021147">
    <property type="entry name" value="DUF697"/>
</dbReference>
<dbReference type="EMBL" id="JAMXFF010000024">
    <property type="protein sequence ID" value="MCT7967854.1"/>
    <property type="molecule type" value="Genomic_DNA"/>
</dbReference>
<keyword evidence="2" id="KW-0812">Transmembrane</keyword>
<dbReference type="Pfam" id="PF01926">
    <property type="entry name" value="MMR_HSR1"/>
    <property type="match status" value="1"/>
</dbReference>
<keyword evidence="4" id="KW-1133">Transmembrane helix</keyword>
<dbReference type="Gene3D" id="3.40.50.300">
    <property type="entry name" value="P-loop containing nucleotide triphosphate hydrolases"/>
    <property type="match status" value="1"/>
</dbReference>
<gene>
    <name evidence="9" type="ORF">NG799_16055</name>
</gene>
<evidence type="ECO:0000256" key="5">
    <source>
        <dbReference type="ARBA" id="ARBA00023134"/>
    </source>
</evidence>
<evidence type="ECO:0000256" key="7">
    <source>
        <dbReference type="SAM" id="Coils"/>
    </source>
</evidence>
<dbReference type="CDD" id="cd00880">
    <property type="entry name" value="Era_like"/>
    <property type="match status" value="1"/>
</dbReference>
<keyword evidence="6" id="KW-0472">Membrane</keyword>
<dbReference type="InterPro" id="IPR005225">
    <property type="entry name" value="Small_GTP-bd"/>
</dbReference>
<comment type="caution">
    <text evidence="9">The sequence shown here is derived from an EMBL/GenBank/DDBJ whole genome shotgun (WGS) entry which is preliminary data.</text>
</comment>
<dbReference type="Pfam" id="PF05128">
    <property type="entry name" value="DUF697"/>
    <property type="match status" value="1"/>
</dbReference>
<dbReference type="Proteomes" id="UP001525890">
    <property type="component" value="Unassembled WGS sequence"/>
</dbReference>
<evidence type="ECO:0000256" key="6">
    <source>
        <dbReference type="ARBA" id="ARBA00023136"/>
    </source>
</evidence>
<proteinExistence type="predicted"/>
<dbReference type="SUPFAM" id="SSF52540">
    <property type="entry name" value="P-loop containing nucleoside triphosphate hydrolases"/>
    <property type="match status" value="1"/>
</dbReference>
<name>A0ABT2MT04_9CYAN</name>
<evidence type="ECO:0000313" key="10">
    <source>
        <dbReference type="Proteomes" id="UP001525890"/>
    </source>
</evidence>
<organism evidence="9 10">
    <name type="scientific">Laspinema palackyanum D2a</name>
    <dbReference type="NCBI Taxonomy" id="2953684"/>
    <lineage>
        <taxon>Bacteria</taxon>
        <taxon>Bacillati</taxon>
        <taxon>Cyanobacteriota</taxon>
        <taxon>Cyanophyceae</taxon>
        <taxon>Oscillatoriophycideae</taxon>
        <taxon>Oscillatoriales</taxon>
        <taxon>Laspinemataceae</taxon>
        <taxon>Laspinema</taxon>
        <taxon>Laspinema palackyanum</taxon>
    </lineage>
</organism>
<sequence length="476" mass="52465">MKGSNRQDVQYLNRARASIRQAQSFYSQHRRSRQQSMDVKQLAAMQAQLDNLSATLERLDGGMIRIAAFGLVSRGKSTVLNTLMGQRILTTGPIHGVTQWPRSVQWDVGGNLAVELIDTPGLDEVEGQVRSEMARNIARAADLILFVVSGDITRTEYEALCELRRTHKPLILVFNKIDLYPEQDRQAIYRQLQYFASAKQKRKQAAVEGEDDWMEVDQTPGDRLPHQEDIVMVAADPAPLQVRIEWPDGRVSYELETPPPQIEELKDKILQVVQEQGRSLLAINALVQAKEAQEELAKASIKSRQEQAETLIWRFAQYKAAAVALNPLALFDVLGGAIADLLLIRALARLYGLPMTGYEAGKLWQQILFSSGGVLLSELANGLFMGFGKSAAAIIGASGDVGGMTGYVGAAISQASVAGFGTYKVGQAAQVYLEQGCTWGPLGANTVIQDILSQVEPNTVLYRLREELQQQLEVKS</sequence>
<keyword evidence="7" id="KW-0175">Coiled coil</keyword>
<comment type="subcellular location">
    <subcellularLocation>
        <location evidence="1">Membrane</location>
        <topology evidence="1">Multi-pass membrane protein</topology>
    </subcellularLocation>
</comment>
<evidence type="ECO:0000256" key="3">
    <source>
        <dbReference type="ARBA" id="ARBA00022741"/>
    </source>
</evidence>
<dbReference type="PANTHER" id="PTHR42714:SF6">
    <property type="entry name" value="TRANSLATION INITIATION FACTOR IF-2"/>
    <property type="match status" value="1"/>
</dbReference>
<feature type="domain" description="G" evidence="8">
    <location>
        <begin position="65"/>
        <end position="176"/>
    </location>
</feature>
<protein>
    <submittedName>
        <fullName evidence="9">GTP-binding protein</fullName>
    </submittedName>
</protein>
<dbReference type="PANTHER" id="PTHR42714">
    <property type="entry name" value="TRNA MODIFICATION GTPASE GTPBP3"/>
    <property type="match status" value="1"/>
</dbReference>
<evidence type="ECO:0000256" key="2">
    <source>
        <dbReference type="ARBA" id="ARBA00022692"/>
    </source>
</evidence>
<accession>A0ABT2MT04</accession>
<keyword evidence="5" id="KW-0342">GTP-binding</keyword>
<dbReference type="InterPro" id="IPR006073">
    <property type="entry name" value="GTP-bd"/>
</dbReference>